<dbReference type="RefSeq" id="WP_306886415.1">
    <property type="nucleotide sequence ID" value="NZ_JAUSUL010000003.1"/>
</dbReference>
<evidence type="ECO:0000313" key="2">
    <source>
        <dbReference type="EMBL" id="MDQ0316528.1"/>
    </source>
</evidence>
<evidence type="ECO:0008006" key="4">
    <source>
        <dbReference type="Google" id="ProtNLM"/>
    </source>
</evidence>
<dbReference type="Proteomes" id="UP001229244">
    <property type="component" value="Unassembled WGS sequence"/>
</dbReference>
<feature type="chain" id="PRO_5042067736" description="DUF1194 domain-containing protein" evidence="1">
    <location>
        <begin position="25"/>
        <end position="273"/>
    </location>
</feature>
<name>A0AAE4ATP3_9HYPH</name>
<evidence type="ECO:0000313" key="3">
    <source>
        <dbReference type="Proteomes" id="UP001229244"/>
    </source>
</evidence>
<dbReference type="EMBL" id="JAUSUL010000003">
    <property type="protein sequence ID" value="MDQ0316528.1"/>
    <property type="molecule type" value="Genomic_DNA"/>
</dbReference>
<dbReference type="InterPro" id="IPR010607">
    <property type="entry name" value="DUF1194"/>
</dbReference>
<keyword evidence="3" id="KW-1185">Reference proteome</keyword>
<gene>
    <name evidence="2" type="ORF">J2S73_003004</name>
</gene>
<dbReference type="InterPro" id="IPR036465">
    <property type="entry name" value="vWFA_dom_sf"/>
</dbReference>
<keyword evidence="1" id="KW-0732">Signal</keyword>
<reference evidence="2" key="1">
    <citation type="submission" date="2023-07" db="EMBL/GenBank/DDBJ databases">
        <title>Genomic Encyclopedia of Type Strains, Phase IV (KMG-IV): sequencing the most valuable type-strain genomes for metagenomic binning, comparative biology and taxonomic classification.</title>
        <authorList>
            <person name="Goeker M."/>
        </authorList>
    </citation>
    <scope>NUCLEOTIDE SEQUENCE</scope>
    <source>
        <strain evidence="2">DSM 21202</strain>
    </source>
</reference>
<proteinExistence type="predicted"/>
<comment type="caution">
    <text evidence="2">The sequence shown here is derived from an EMBL/GenBank/DDBJ whole genome shotgun (WGS) entry which is preliminary data.</text>
</comment>
<dbReference type="AlphaFoldDB" id="A0AAE4ATP3"/>
<accession>A0AAE4ATP3</accession>
<evidence type="ECO:0000256" key="1">
    <source>
        <dbReference type="SAM" id="SignalP"/>
    </source>
</evidence>
<organism evidence="2 3">
    <name type="scientific">Amorphus orientalis</name>
    <dbReference type="NCBI Taxonomy" id="649198"/>
    <lineage>
        <taxon>Bacteria</taxon>
        <taxon>Pseudomonadati</taxon>
        <taxon>Pseudomonadota</taxon>
        <taxon>Alphaproteobacteria</taxon>
        <taxon>Hyphomicrobiales</taxon>
        <taxon>Amorphaceae</taxon>
        <taxon>Amorphus</taxon>
    </lineage>
</organism>
<dbReference type="Pfam" id="PF06707">
    <property type="entry name" value="DUF1194"/>
    <property type="match status" value="1"/>
</dbReference>
<protein>
    <recommendedName>
        <fullName evidence="4">DUF1194 domain-containing protein</fullName>
    </recommendedName>
</protein>
<feature type="signal peptide" evidence="1">
    <location>
        <begin position="1"/>
        <end position="24"/>
    </location>
</feature>
<dbReference type="SUPFAM" id="SSF53300">
    <property type="entry name" value="vWA-like"/>
    <property type="match status" value="1"/>
</dbReference>
<sequence>MGKTGRSGRTAALLAGAIMLTAGAATSAAALEEVDVELVLAVDISRSMAMAEQVVQRNGYVEAIASPEVVAAIESGLLGKIAVTYVEWGKAGAERVVIDWQVIDGEASARAFAEKLAAEPLHEVSRTSISEALVFAADQIDTNGYEGLRRVIDVSGDGPNDHGRPVVQARDLAVSRNITVNGLPLILEDGAPRWSVVEDLETYYGQCVIGGVGAFQIPIRRHKDFAAAIRRKLVLEIVGVQPQTRNRVVPAAAFAARDGRDLCTIGERATAQR</sequence>